<dbReference type="EMBL" id="JAFDVH010000008">
    <property type="protein sequence ID" value="KAG7472145.1"/>
    <property type="molecule type" value="Genomic_DNA"/>
</dbReference>
<gene>
    <name evidence="3" type="ORF">MATL_G00105550</name>
</gene>
<feature type="compositionally biased region" description="Basic and acidic residues" evidence="1">
    <location>
        <begin position="49"/>
        <end position="60"/>
    </location>
</feature>
<evidence type="ECO:0000256" key="2">
    <source>
        <dbReference type="SAM" id="Phobius"/>
    </source>
</evidence>
<evidence type="ECO:0000313" key="4">
    <source>
        <dbReference type="Proteomes" id="UP001046870"/>
    </source>
</evidence>
<organism evidence="3 4">
    <name type="scientific">Megalops atlanticus</name>
    <name type="common">Tarpon</name>
    <name type="synonym">Clupea gigantea</name>
    <dbReference type="NCBI Taxonomy" id="7932"/>
    <lineage>
        <taxon>Eukaryota</taxon>
        <taxon>Metazoa</taxon>
        <taxon>Chordata</taxon>
        <taxon>Craniata</taxon>
        <taxon>Vertebrata</taxon>
        <taxon>Euteleostomi</taxon>
        <taxon>Actinopterygii</taxon>
        <taxon>Neopterygii</taxon>
        <taxon>Teleostei</taxon>
        <taxon>Elopiformes</taxon>
        <taxon>Megalopidae</taxon>
        <taxon>Megalops</taxon>
    </lineage>
</organism>
<reference evidence="3" key="1">
    <citation type="submission" date="2021-01" db="EMBL/GenBank/DDBJ databases">
        <authorList>
            <person name="Zahm M."/>
            <person name="Roques C."/>
            <person name="Cabau C."/>
            <person name="Klopp C."/>
            <person name="Donnadieu C."/>
            <person name="Jouanno E."/>
            <person name="Lampietro C."/>
            <person name="Louis A."/>
            <person name="Herpin A."/>
            <person name="Echchiki A."/>
            <person name="Berthelot C."/>
            <person name="Parey E."/>
            <person name="Roest-Crollius H."/>
            <person name="Braasch I."/>
            <person name="Postlethwait J."/>
            <person name="Bobe J."/>
            <person name="Montfort J."/>
            <person name="Bouchez O."/>
            <person name="Begum T."/>
            <person name="Mejri S."/>
            <person name="Adams A."/>
            <person name="Chen W.-J."/>
            <person name="Guiguen Y."/>
        </authorList>
    </citation>
    <scope>NUCLEOTIDE SEQUENCE</scope>
    <source>
        <strain evidence="3">YG-15Mar2019-1</strain>
        <tissue evidence="3">Brain</tissue>
    </source>
</reference>
<name>A0A9D3Q256_MEGAT</name>
<feature type="region of interest" description="Disordered" evidence="1">
    <location>
        <begin position="400"/>
        <end position="421"/>
    </location>
</feature>
<keyword evidence="4" id="KW-1185">Reference proteome</keyword>
<feature type="compositionally biased region" description="Polar residues" evidence="1">
    <location>
        <begin position="221"/>
        <end position="232"/>
    </location>
</feature>
<evidence type="ECO:0000256" key="1">
    <source>
        <dbReference type="SAM" id="MobiDB-lite"/>
    </source>
</evidence>
<feature type="region of interest" description="Disordered" evidence="1">
    <location>
        <begin position="215"/>
        <end position="279"/>
    </location>
</feature>
<feature type="region of interest" description="Disordered" evidence="1">
    <location>
        <begin position="119"/>
        <end position="148"/>
    </location>
</feature>
<keyword evidence="2" id="KW-0472">Membrane</keyword>
<sequence>MDLKLSETGNRRHVCDKAKTKQVIKAVTRGQPLLTTCREEAGPSRQPARHGEKCKDEGGGSRRRLLPDSVSGVRFRFLEIKMSSARCLHHILLSVSILLAVTFGTSSISNPLAWNIPENHNATSSDPNGTTTLPPTSTQSGSISPTVFPSSTQLNVVTTAITQDSTSNSTVTATNLPGSTKESFYTTETSLNSTSDDPNAMATTVLPKTTALAHTTGFTTPSNLSTNQPQPVSTATSTSASTSQGDNTTLTATSIAGISTTAKPPPSITTNSTTQVEGKPHELSYSEKAMTIFFSVLLGVAILAVVVYSLTRCRREGTQFMHRPLYNNSEEPGEQLSGFSGADRFKARDDTLVISGGLYDGPEVFNPTMTTEEDVGFHSDQLPFAPGPAQFRLEFLPEERERSPNCMASTFETFQPLEDEP</sequence>
<feature type="region of interest" description="Disordered" evidence="1">
    <location>
        <begin position="38"/>
        <end position="65"/>
    </location>
</feature>
<feature type="transmembrane region" description="Helical" evidence="2">
    <location>
        <begin position="289"/>
        <end position="311"/>
    </location>
</feature>
<dbReference type="Proteomes" id="UP001046870">
    <property type="component" value="Chromosome 8"/>
</dbReference>
<dbReference type="OrthoDB" id="9909389at2759"/>
<accession>A0A9D3Q256</accession>
<keyword evidence="2" id="KW-1133">Transmembrane helix</keyword>
<proteinExistence type="predicted"/>
<evidence type="ECO:0000313" key="3">
    <source>
        <dbReference type="EMBL" id="KAG7472145.1"/>
    </source>
</evidence>
<feature type="compositionally biased region" description="Polar residues" evidence="1">
    <location>
        <begin position="168"/>
        <end position="197"/>
    </location>
</feature>
<dbReference type="AlphaFoldDB" id="A0A9D3Q256"/>
<protein>
    <submittedName>
        <fullName evidence="3">Uncharacterized protein</fullName>
    </submittedName>
</protein>
<feature type="compositionally biased region" description="Low complexity" evidence="1">
    <location>
        <begin position="233"/>
        <end position="262"/>
    </location>
</feature>
<keyword evidence="2" id="KW-0812">Transmembrane</keyword>
<comment type="caution">
    <text evidence="3">The sequence shown here is derived from an EMBL/GenBank/DDBJ whole genome shotgun (WGS) entry which is preliminary data.</text>
</comment>
<feature type="region of interest" description="Disordered" evidence="1">
    <location>
        <begin position="168"/>
        <end position="200"/>
    </location>
</feature>